<evidence type="ECO:0000313" key="3">
    <source>
        <dbReference type="Proteomes" id="UP000651977"/>
    </source>
</evidence>
<dbReference type="InterPro" id="IPR026268">
    <property type="entry name" value="RseC"/>
</dbReference>
<dbReference type="PANTHER" id="PTHR35867:SF1">
    <property type="entry name" value="PROTEIN RSEC"/>
    <property type="match status" value="1"/>
</dbReference>
<keyword evidence="1" id="KW-0472">Membrane</keyword>
<dbReference type="RefSeq" id="WP_055731595.1">
    <property type="nucleotide sequence ID" value="NZ_BMDY01000026.1"/>
</dbReference>
<comment type="caution">
    <text evidence="2">The sequence shown here is derived from an EMBL/GenBank/DDBJ whole genome shotgun (WGS) entry which is preliminary data.</text>
</comment>
<keyword evidence="3" id="KW-1185">Reference proteome</keyword>
<dbReference type="PANTHER" id="PTHR35867">
    <property type="entry name" value="PROTEIN RSEC"/>
    <property type="match status" value="1"/>
</dbReference>
<sequence>MPQVTLTVRSLSDNKVVLEGQRQSACSSCASKETCVTVSHDQSKLLRAELEANDNYAVGQQISLHCQDSFLLKAVLVMLGPALLGLVGGALLFNLLFASIFPELVDYLTFCGSAIGFVSGLILSRRLGRSLKQQLKLHLSLKATN</sequence>
<evidence type="ECO:0000256" key="1">
    <source>
        <dbReference type="SAM" id="Phobius"/>
    </source>
</evidence>
<reference evidence="3" key="1">
    <citation type="journal article" date="2019" name="Int. J. Syst. Evol. Microbiol.">
        <title>The Global Catalogue of Microorganisms (GCM) 10K type strain sequencing project: providing services to taxonomists for standard genome sequencing and annotation.</title>
        <authorList>
            <consortium name="The Broad Institute Genomics Platform"/>
            <consortium name="The Broad Institute Genome Sequencing Center for Infectious Disease"/>
            <person name="Wu L."/>
            <person name="Ma J."/>
        </authorList>
    </citation>
    <scope>NUCLEOTIDE SEQUENCE [LARGE SCALE GENOMIC DNA]</scope>
    <source>
        <strain evidence="3">CGMCC 1.10131</strain>
    </source>
</reference>
<proteinExistence type="predicted"/>
<organism evidence="2 3">
    <name type="scientific">Agarivorans gilvus</name>
    <dbReference type="NCBI Taxonomy" id="680279"/>
    <lineage>
        <taxon>Bacteria</taxon>
        <taxon>Pseudomonadati</taxon>
        <taxon>Pseudomonadota</taxon>
        <taxon>Gammaproteobacteria</taxon>
        <taxon>Alteromonadales</taxon>
        <taxon>Alteromonadaceae</taxon>
        <taxon>Agarivorans</taxon>
    </lineage>
</organism>
<name>A0ABQ1I5G9_9ALTE</name>
<dbReference type="Pfam" id="PF04246">
    <property type="entry name" value="RseC_MucC"/>
    <property type="match status" value="1"/>
</dbReference>
<dbReference type="Proteomes" id="UP000651977">
    <property type="component" value="Unassembled WGS sequence"/>
</dbReference>
<dbReference type="InterPro" id="IPR007359">
    <property type="entry name" value="SigmaE_reg_RseC_MucC"/>
</dbReference>
<keyword evidence="1" id="KW-0812">Transmembrane</keyword>
<feature type="transmembrane region" description="Helical" evidence="1">
    <location>
        <begin position="70"/>
        <end position="101"/>
    </location>
</feature>
<gene>
    <name evidence="2" type="ORF">GCM10007414_34650</name>
</gene>
<evidence type="ECO:0008006" key="4">
    <source>
        <dbReference type="Google" id="ProtNLM"/>
    </source>
</evidence>
<feature type="transmembrane region" description="Helical" evidence="1">
    <location>
        <begin position="107"/>
        <end position="124"/>
    </location>
</feature>
<protein>
    <recommendedName>
        <fullName evidence="4">Fis family transcriptional regulator</fullName>
    </recommendedName>
</protein>
<accession>A0ABQ1I5G9</accession>
<dbReference type="PIRSF" id="PIRSF004923">
    <property type="entry name" value="RseC"/>
    <property type="match status" value="1"/>
</dbReference>
<evidence type="ECO:0000313" key="2">
    <source>
        <dbReference type="EMBL" id="GGB18292.1"/>
    </source>
</evidence>
<keyword evidence="1" id="KW-1133">Transmembrane helix</keyword>
<dbReference type="EMBL" id="BMDY01000026">
    <property type="protein sequence ID" value="GGB18292.1"/>
    <property type="molecule type" value="Genomic_DNA"/>
</dbReference>